<evidence type="ECO:0000256" key="1">
    <source>
        <dbReference type="SAM" id="MobiDB-lite"/>
    </source>
</evidence>
<sequence length="122" mass="14656">MKERFSTKARDIVFLLGVEPFFVKRCMYFGRNRSRKISNGLQRQRKQARESEEKPQENAPSFVLLFVKLFLDPFPSDLHTSLKGERTKFYQPRELLKSGFLEICKKDFRATRFCRIFLKYTF</sequence>
<organism evidence="2">
    <name type="scientific">Culex pipiens</name>
    <name type="common">House mosquito</name>
    <dbReference type="NCBI Taxonomy" id="7175"/>
    <lineage>
        <taxon>Eukaryota</taxon>
        <taxon>Metazoa</taxon>
        <taxon>Ecdysozoa</taxon>
        <taxon>Arthropoda</taxon>
        <taxon>Hexapoda</taxon>
        <taxon>Insecta</taxon>
        <taxon>Pterygota</taxon>
        <taxon>Neoptera</taxon>
        <taxon>Endopterygota</taxon>
        <taxon>Diptera</taxon>
        <taxon>Nematocera</taxon>
        <taxon>Culicoidea</taxon>
        <taxon>Culicidae</taxon>
        <taxon>Culicinae</taxon>
        <taxon>Culicini</taxon>
        <taxon>Culex</taxon>
        <taxon>Culex</taxon>
    </lineage>
</organism>
<feature type="compositionally biased region" description="Basic and acidic residues" evidence="1">
    <location>
        <begin position="47"/>
        <end position="56"/>
    </location>
</feature>
<protein>
    <submittedName>
        <fullName evidence="2">(northern house mosquito) hypothetical protein</fullName>
    </submittedName>
</protein>
<accession>A0A8D8BSN5</accession>
<feature type="region of interest" description="Disordered" evidence="1">
    <location>
        <begin position="38"/>
        <end position="58"/>
    </location>
</feature>
<name>A0A8D8BSN5_CULPI</name>
<dbReference type="EMBL" id="HBUE01084140">
    <property type="protein sequence ID" value="CAG6478920.1"/>
    <property type="molecule type" value="Transcribed_RNA"/>
</dbReference>
<dbReference type="EMBL" id="HBUE01084137">
    <property type="protein sequence ID" value="CAG6478915.1"/>
    <property type="molecule type" value="Transcribed_RNA"/>
</dbReference>
<evidence type="ECO:0000313" key="2">
    <source>
        <dbReference type="EMBL" id="CAG6478915.1"/>
    </source>
</evidence>
<reference evidence="2" key="1">
    <citation type="submission" date="2021-05" db="EMBL/GenBank/DDBJ databases">
        <authorList>
            <person name="Alioto T."/>
            <person name="Alioto T."/>
            <person name="Gomez Garrido J."/>
        </authorList>
    </citation>
    <scope>NUCLEOTIDE SEQUENCE</scope>
</reference>
<dbReference type="AlphaFoldDB" id="A0A8D8BSN5"/>
<proteinExistence type="predicted"/>